<proteinExistence type="predicted"/>
<dbReference type="EMBL" id="CP011129">
    <property type="protein sequence ID" value="ALN80844.1"/>
    <property type="molecule type" value="Genomic_DNA"/>
</dbReference>
<dbReference type="Pfam" id="PF05954">
    <property type="entry name" value="Phage_GPD"/>
    <property type="match status" value="1"/>
</dbReference>
<dbReference type="AlphaFoldDB" id="A0A0S2FBD6"/>
<dbReference type="eggNOG" id="COG3500">
    <property type="taxonomic scope" value="Bacteria"/>
</dbReference>
<dbReference type="PATRIC" id="fig|84531.8.peg.2726"/>
<evidence type="ECO:0000313" key="1">
    <source>
        <dbReference type="EMBL" id="ALN80844.1"/>
    </source>
</evidence>
<name>A0A0S2FBD6_LYSAN</name>
<gene>
    <name evidence="1" type="ORF">LA76x_2714</name>
</gene>
<keyword evidence="2" id="KW-1185">Reference proteome</keyword>
<reference evidence="1 2" key="1">
    <citation type="journal article" date="2015" name="BMC Genomics">
        <title>Comparative genomics and metabolic profiling of the genus Lysobacter.</title>
        <authorList>
            <person name="de Bruijn I."/>
            <person name="Cheng X."/>
            <person name="de Jager V."/>
            <person name="Exposito R.G."/>
            <person name="Watrous J."/>
            <person name="Patel N."/>
            <person name="Postma J."/>
            <person name="Dorrestein P.C."/>
            <person name="Kobayashi D."/>
            <person name="Raaijmakers J.M."/>
        </authorList>
    </citation>
    <scope>NUCLEOTIDE SEQUENCE [LARGE SCALE GENOMIC DNA]</scope>
    <source>
        <strain evidence="1 2">76</strain>
    </source>
</reference>
<dbReference type="Proteomes" id="UP000060787">
    <property type="component" value="Chromosome"/>
</dbReference>
<protein>
    <submittedName>
        <fullName evidence="1">Phage late control gene D family protein</fullName>
    </submittedName>
</protein>
<evidence type="ECO:0000313" key="2">
    <source>
        <dbReference type="Proteomes" id="UP000060787"/>
    </source>
</evidence>
<dbReference type="RefSeq" id="WP_057918048.1">
    <property type="nucleotide sequence ID" value="NZ_CP011129.1"/>
</dbReference>
<dbReference type="SUPFAM" id="SSF69279">
    <property type="entry name" value="Phage tail proteins"/>
    <property type="match status" value="1"/>
</dbReference>
<accession>A0A0S2FBD6</accession>
<organism evidence="1 2">
    <name type="scientific">Lysobacter antibioticus</name>
    <dbReference type="NCBI Taxonomy" id="84531"/>
    <lineage>
        <taxon>Bacteria</taxon>
        <taxon>Pseudomonadati</taxon>
        <taxon>Pseudomonadota</taxon>
        <taxon>Gammaproteobacteria</taxon>
        <taxon>Lysobacterales</taxon>
        <taxon>Lysobacteraceae</taxon>
        <taxon>Lysobacter</taxon>
    </lineage>
</organism>
<dbReference type="STRING" id="84531.LA76x_2714"/>
<sequence length="355" mass="38406">MGDTATLPIKASRPSVEIDGKREATLTSSLMSLDIVESEAGLARCELVFGNWGGPDKGGFQHFGRDLLEFGKSLTIKLGDGKLFEGRISALSAKFPDGGTPQIGVCAEDRLQDLRMTRRTRAFADASLADILRSIAGDHGLQAQVDVQGETYKLLAQVNQSDLAFLRDLARREDAQIWVEGTQLKAAQRAQRNGQSLELSWAGPLREFEVCADLAHQRTRLVGAGWSVADKRVAKHEADEAAIRAELNGGPSGAETLQQAFGARVDALAHGLPSSDGEARALAEASFRHMARRFITGHGVAETKDALRVGTKLTIKGVGPLFEGDYTVTEVQIRFDPKLGVRTEFWCDRPAIGRG</sequence>
<dbReference type="Gene3D" id="3.55.50.10">
    <property type="entry name" value="Baseplate protein-like domains"/>
    <property type="match status" value="1"/>
</dbReference>
<dbReference type="KEGG" id="lab:LA76x_2714"/>